<dbReference type="Pfam" id="PF25298">
    <property type="entry name" value="Baculo_FP_2nd"/>
    <property type="match status" value="1"/>
</dbReference>
<dbReference type="SUPFAM" id="SSF57903">
    <property type="entry name" value="FYVE/PHD zinc finger"/>
    <property type="match status" value="1"/>
</dbReference>
<dbReference type="InterPro" id="IPR004244">
    <property type="entry name" value="Transposase_22"/>
</dbReference>
<dbReference type="InterPro" id="IPR011011">
    <property type="entry name" value="Znf_FYVE_PHD"/>
</dbReference>
<name>A0AAU9VBY3_EUPED</name>
<proteinExistence type="predicted"/>
<accession>A0AAU9VBY3</accession>
<dbReference type="EMBL" id="CAKOGL010000043">
    <property type="protein sequence ID" value="CAH2108835.1"/>
    <property type="molecule type" value="Genomic_DNA"/>
</dbReference>
<comment type="caution">
    <text evidence="3">The sequence shown here is derived from an EMBL/GenBank/DDBJ whole genome shotgun (WGS) entry which is preliminary data.</text>
</comment>
<evidence type="ECO:0000313" key="3">
    <source>
        <dbReference type="EMBL" id="CAH2108835.1"/>
    </source>
</evidence>
<keyword evidence="4" id="KW-1185">Reference proteome</keyword>
<protein>
    <recommendedName>
        <fullName evidence="2">FP protein C-terminal domain-containing protein</fullName>
    </recommendedName>
</protein>
<reference evidence="3" key="1">
    <citation type="submission" date="2022-03" db="EMBL/GenBank/DDBJ databases">
        <authorList>
            <person name="Tunstrom K."/>
        </authorList>
    </citation>
    <scope>NUCLEOTIDE SEQUENCE</scope>
</reference>
<organism evidence="3 4">
    <name type="scientific">Euphydryas editha</name>
    <name type="common">Edith's checkerspot</name>
    <dbReference type="NCBI Taxonomy" id="104508"/>
    <lineage>
        <taxon>Eukaryota</taxon>
        <taxon>Metazoa</taxon>
        <taxon>Ecdysozoa</taxon>
        <taxon>Arthropoda</taxon>
        <taxon>Hexapoda</taxon>
        <taxon>Insecta</taxon>
        <taxon>Pterygota</taxon>
        <taxon>Neoptera</taxon>
        <taxon>Endopterygota</taxon>
        <taxon>Lepidoptera</taxon>
        <taxon>Glossata</taxon>
        <taxon>Ditrysia</taxon>
        <taxon>Papilionoidea</taxon>
        <taxon>Nymphalidae</taxon>
        <taxon>Nymphalinae</taxon>
        <taxon>Euphydryas</taxon>
    </lineage>
</organism>
<feature type="coiled-coil region" evidence="1">
    <location>
        <begin position="91"/>
        <end position="139"/>
    </location>
</feature>
<sequence length="310" mass="35465">MKCSVCSSIYTDRVYCNGCQRNMDFSCASISETGYRKLGPERRVGWRCPQCKLASVSPKPAKSTECAPSGAVSIEMVLSEVRDLKGQFSKLSEILEDVKSIKNEIHNLKESFEFTSAKLESLESTVSDVENQVAKIRHSELNLSEDVALLKRDNTNREQWSRSNNLEIKGVPLKTNENLFNIIENISKIVGYTFPKTQINYVARVPTYGSKEKSIIVSFINRYIKEEFISASRAHKHISATEIGFIEDRFIYVNDHLVPELKKLLTKTKELAKNKDYRYVWVKYGKIHVRKNDKSPVQIISKELDLNKLL</sequence>
<evidence type="ECO:0000313" key="4">
    <source>
        <dbReference type="Proteomes" id="UP001153954"/>
    </source>
</evidence>
<gene>
    <name evidence="3" type="ORF">EEDITHA_LOCUS22737</name>
</gene>
<keyword evidence="1" id="KW-0175">Coiled coil</keyword>
<dbReference type="InterPro" id="IPR057251">
    <property type="entry name" value="FP_C"/>
</dbReference>
<evidence type="ECO:0000256" key="1">
    <source>
        <dbReference type="SAM" id="Coils"/>
    </source>
</evidence>
<evidence type="ECO:0000259" key="2">
    <source>
        <dbReference type="Pfam" id="PF25298"/>
    </source>
</evidence>
<dbReference type="PANTHER" id="PTHR11505">
    <property type="entry name" value="L1 TRANSPOSABLE ELEMENT-RELATED"/>
    <property type="match status" value="1"/>
</dbReference>
<dbReference type="AlphaFoldDB" id="A0AAU9VBY3"/>
<feature type="domain" description="FP protein C-terminal" evidence="2">
    <location>
        <begin position="259"/>
        <end position="310"/>
    </location>
</feature>
<dbReference type="Proteomes" id="UP001153954">
    <property type="component" value="Unassembled WGS sequence"/>
</dbReference>